<keyword evidence="3" id="KW-0805">Transcription regulation</keyword>
<feature type="compositionally biased region" description="Polar residues" evidence="6">
    <location>
        <begin position="82"/>
        <end position="92"/>
    </location>
</feature>
<dbReference type="GO" id="GO:0003677">
    <property type="term" value="F:DNA binding"/>
    <property type="evidence" value="ECO:0007669"/>
    <property type="project" value="InterPro"/>
</dbReference>
<dbReference type="Pfam" id="PF00172">
    <property type="entry name" value="Zn_clus"/>
    <property type="match status" value="1"/>
</dbReference>
<dbReference type="GO" id="GO:0008270">
    <property type="term" value="F:zinc ion binding"/>
    <property type="evidence" value="ECO:0007669"/>
    <property type="project" value="InterPro"/>
</dbReference>
<evidence type="ECO:0000256" key="2">
    <source>
        <dbReference type="ARBA" id="ARBA00022723"/>
    </source>
</evidence>
<comment type="subcellular location">
    <subcellularLocation>
        <location evidence="1">Nucleus</location>
    </subcellularLocation>
</comment>
<dbReference type="Proteomes" id="UP000054321">
    <property type="component" value="Unassembled WGS sequence"/>
</dbReference>
<dbReference type="GO" id="GO:0006351">
    <property type="term" value="P:DNA-templated transcription"/>
    <property type="evidence" value="ECO:0007669"/>
    <property type="project" value="InterPro"/>
</dbReference>
<dbReference type="EMBL" id="KN832880">
    <property type="protein sequence ID" value="KIM98769.1"/>
    <property type="molecule type" value="Genomic_DNA"/>
</dbReference>
<dbReference type="PANTHER" id="PTHR47338">
    <property type="entry name" value="ZN(II)2CYS6 TRANSCRIPTION FACTOR (EUROFUNG)-RELATED"/>
    <property type="match status" value="1"/>
</dbReference>
<dbReference type="Gene3D" id="4.10.240.10">
    <property type="entry name" value="Zn(2)-C6 fungal-type DNA-binding domain"/>
    <property type="match status" value="1"/>
</dbReference>
<reference evidence="9" key="2">
    <citation type="submission" date="2015-01" db="EMBL/GenBank/DDBJ databases">
        <title>Evolutionary Origins and Diversification of the Mycorrhizal Mutualists.</title>
        <authorList>
            <consortium name="DOE Joint Genome Institute"/>
            <consortium name="Mycorrhizal Genomics Consortium"/>
            <person name="Kohler A."/>
            <person name="Kuo A."/>
            <person name="Nagy L.G."/>
            <person name="Floudas D."/>
            <person name="Copeland A."/>
            <person name="Barry K.W."/>
            <person name="Cichocki N."/>
            <person name="Veneault-Fourrey C."/>
            <person name="LaButti K."/>
            <person name="Lindquist E.A."/>
            <person name="Lipzen A."/>
            <person name="Lundell T."/>
            <person name="Morin E."/>
            <person name="Murat C."/>
            <person name="Riley R."/>
            <person name="Ohm R."/>
            <person name="Sun H."/>
            <person name="Tunlid A."/>
            <person name="Henrissat B."/>
            <person name="Grigoriev I.V."/>
            <person name="Hibbett D.S."/>
            <person name="Martin F."/>
        </authorList>
    </citation>
    <scope>NUCLEOTIDE SEQUENCE [LARGE SCALE GENOMIC DNA]</scope>
    <source>
        <strain evidence="9">Zn</strain>
    </source>
</reference>
<dbReference type="InterPro" id="IPR050815">
    <property type="entry name" value="TF_fung"/>
</dbReference>
<dbReference type="OrthoDB" id="3862662at2759"/>
<reference evidence="8 9" key="1">
    <citation type="submission" date="2014-04" db="EMBL/GenBank/DDBJ databases">
        <authorList>
            <consortium name="DOE Joint Genome Institute"/>
            <person name="Kuo A."/>
            <person name="Martino E."/>
            <person name="Perotto S."/>
            <person name="Kohler A."/>
            <person name="Nagy L.G."/>
            <person name="Floudas D."/>
            <person name="Copeland A."/>
            <person name="Barry K.W."/>
            <person name="Cichocki N."/>
            <person name="Veneault-Fourrey C."/>
            <person name="LaButti K."/>
            <person name="Lindquist E.A."/>
            <person name="Lipzen A."/>
            <person name="Lundell T."/>
            <person name="Morin E."/>
            <person name="Murat C."/>
            <person name="Sun H."/>
            <person name="Tunlid A."/>
            <person name="Henrissat B."/>
            <person name="Grigoriev I.V."/>
            <person name="Hibbett D.S."/>
            <person name="Martin F."/>
            <person name="Nordberg H.P."/>
            <person name="Cantor M.N."/>
            <person name="Hua S.X."/>
        </authorList>
    </citation>
    <scope>NUCLEOTIDE SEQUENCE [LARGE SCALE GENOMIC DNA]</scope>
    <source>
        <strain evidence="8 9">Zn</strain>
    </source>
</reference>
<evidence type="ECO:0000256" key="4">
    <source>
        <dbReference type="ARBA" id="ARBA00023163"/>
    </source>
</evidence>
<dbReference type="Pfam" id="PF04082">
    <property type="entry name" value="Fungal_trans"/>
    <property type="match status" value="1"/>
</dbReference>
<evidence type="ECO:0000313" key="8">
    <source>
        <dbReference type="EMBL" id="KIM98769.1"/>
    </source>
</evidence>
<keyword evidence="2" id="KW-0479">Metal-binding</keyword>
<feature type="domain" description="Zn(2)-C6 fungal-type" evidence="7">
    <location>
        <begin position="14"/>
        <end position="44"/>
    </location>
</feature>
<sequence>MSLVQTASSLAKSTCFPCRRSKRRCDRSQPTCQLCIRKGTSCSYPTHRGQRQPSSLYGHETSWNIVPTPDDSETNSSPPPQTEQASSGSNSPSSIVAAIRFMAPDVFREAQLETSRLNTAIPSDVAAYVGDSRQIRDMAITFFSSSASWMPIICRKQFFGTVLNPLSPPRLELVLLFLCMKLFCTPLPSDVGDGQTTLYATTKRFCSEVEATGVMSIRVLQAALLIASYETGHAIYPAAYFTVGACARYGTAIGSDKLMTDHIGDGKLGQSWIEIEEMRRAWWGVLILDRLLNLGCPSRCLATRDPEFDNYLPVDDQPFFSAMTKPEDAVSISAGFSLKIGIFARIAQATYLISQVLQTLGSTQFQYKAESIARLEKNTTQLRRTLGALVQATEEEVSIRELAFCCQAAICYCGILLLQDHYWQLLDIRSTQDAYDNMFPETRPALDVLWLMASGLRNEIAQGVIPDNKFTIFLMQIVYQAASITITIGQGNPDEASKEKIDTFKWLLQHMRARWRVAGVYLTILNVHEAVLTSKTL</sequence>
<dbReference type="GO" id="GO:0005634">
    <property type="term" value="C:nucleus"/>
    <property type="evidence" value="ECO:0007669"/>
    <property type="project" value="UniProtKB-SubCell"/>
</dbReference>
<dbReference type="PROSITE" id="PS00463">
    <property type="entry name" value="ZN2_CY6_FUNGAL_1"/>
    <property type="match status" value="1"/>
</dbReference>
<proteinExistence type="predicted"/>
<dbReference type="InterPro" id="IPR001138">
    <property type="entry name" value="Zn2Cys6_DnaBD"/>
</dbReference>
<dbReference type="InterPro" id="IPR007219">
    <property type="entry name" value="XnlR_reg_dom"/>
</dbReference>
<evidence type="ECO:0000259" key="7">
    <source>
        <dbReference type="PROSITE" id="PS50048"/>
    </source>
</evidence>
<dbReference type="AlphaFoldDB" id="A0A0C3H646"/>
<evidence type="ECO:0000256" key="6">
    <source>
        <dbReference type="SAM" id="MobiDB-lite"/>
    </source>
</evidence>
<keyword evidence="4" id="KW-0804">Transcription</keyword>
<dbReference type="InterPro" id="IPR036864">
    <property type="entry name" value="Zn2-C6_fun-type_DNA-bd_sf"/>
</dbReference>
<keyword evidence="9" id="KW-1185">Reference proteome</keyword>
<protein>
    <recommendedName>
        <fullName evidence="7">Zn(2)-C6 fungal-type domain-containing protein</fullName>
    </recommendedName>
</protein>
<dbReference type="InParanoid" id="A0A0C3H646"/>
<name>A0A0C3H646_OIDMZ</name>
<dbReference type="GO" id="GO:0000981">
    <property type="term" value="F:DNA-binding transcription factor activity, RNA polymerase II-specific"/>
    <property type="evidence" value="ECO:0007669"/>
    <property type="project" value="InterPro"/>
</dbReference>
<accession>A0A0C3H646</accession>
<feature type="region of interest" description="Disordered" evidence="6">
    <location>
        <begin position="43"/>
        <end position="92"/>
    </location>
</feature>
<organism evidence="8 9">
    <name type="scientific">Oidiodendron maius (strain Zn)</name>
    <dbReference type="NCBI Taxonomy" id="913774"/>
    <lineage>
        <taxon>Eukaryota</taxon>
        <taxon>Fungi</taxon>
        <taxon>Dikarya</taxon>
        <taxon>Ascomycota</taxon>
        <taxon>Pezizomycotina</taxon>
        <taxon>Leotiomycetes</taxon>
        <taxon>Leotiomycetes incertae sedis</taxon>
        <taxon>Myxotrichaceae</taxon>
        <taxon>Oidiodendron</taxon>
    </lineage>
</organism>
<gene>
    <name evidence="8" type="ORF">OIDMADRAFT_181993</name>
</gene>
<keyword evidence="5" id="KW-0539">Nucleus</keyword>
<dbReference type="CDD" id="cd00067">
    <property type="entry name" value="GAL4"/>
    <property type="match status" value="1"/>
</dbReference>
<dbReference type="HOGENOM" id="CLU_023880_2_0_1"/>
<evidence type="ECO:0000256" key="3">
    <source>
        <dbReference type="ARBA" id="ARBA00023015"/>
    </source>
</evidence>
<dbReference type="SUPFAM" id="SSF57701">
    <property type="entry name" value="Zn2/Cys6 DNA-binding domain"/>
    <property type="match status" value="1"/>
</dbReference>
<evidence type="ECO:0000256" key="5">
    <source>
        <dbReference type="ARBA" id="ARBA00023242"/>
    </source>
</evidence>
<dbReference type="STRING" id="913774.A0A0C3H646"/>
<dbReference type="PROSITE" id="PS50048">
    <property type="entry name" value="ZN2_CY6_FUNGAL_2"/>
    <property type="match status" value="1"/>
</dbReference>
<dbReference type="PANTHER" id="PTHR47338:SF20">
    <property type="entry name" value="ZN(II)2CYS6 TRANSCRIPTION FACTOR (EUROFUNG)"/>
    <property type="match status" value="1"/>
</dbReference>
<feature type="compositionally biased region" description="Polar residues" evidence="6">
    <location>
        <begin position="51"/>
        <end position="65"/>
    </location>
</feature>
<dbReference type="CDD" id="cd12148">
    <property type="entry name" value="fungal_TF_MHR"/>
    <property type="match status" value="1"/>
</dbReference>
<evidence type="ECO:0000313" key="9">
    <source>
        <dbReference type="Proteomes" id="UP000054321"/>
    </source>
</evidence>
<dbReference type="SMART" id="SM00066">
    <property type="entry name" value="GAL4"/>
    <property type="match status" value="1"/>
</dbReference>
<evidence type="ECO:0000256" key="1">
    <source>
        <dbReference type="ARBA" id="ARBA00004123"/>
    </source>
</evidence>